<keyword evidence="3" id="KW-1185">Reference proteome</keyword>
<evidence type="ECO:0000256" key="1">
    <source>
        <dbReference type="SAM" id="MobiDB-lite"/>
    </source>
</evidence>
<evidence type="ECO:0000313" key="2">
    <source>
        <dbReference type="EMBL" id="RLV95887.1"/>
    </source>
</evidence>
<protein>
    <submittedName>
        <fullName evidence="2">Uncharacterized protein</fullName>
    </submittedName>
</protein>
<dbReference type="Proteomes" id="UP000276834">
    <property type="component" value="Unassembled WGS sequence"/>
</dbReference>
<proteinExistence type="predicted"/>
<name>A0A3L8S484_CHLGU</name>
<evidence type="ECO:0000313" key="3">
    <source>
        <dbReference type="Proteomes" id="UP000276834"/>
    </source>
</evidence>
<gene>
    <name evidence="2" type="ORF">DV515_00012745</name>
</gene>
<accession>A0A3L8S484</accession>
<dbReference type="EMBL" id="QUSF01000075">
    <property type="protein sequence ID" value="RLV95887.1"/>
    <property type="molecule type" value="Genomic_DNA"/>
</dbReference>
<sequence>MQQISRRFPQLHQTHTGSRGICINFTGESLQKPLCQVPGKPGNDAVVKAKPALAVPAALSSNCALMQPKSSSTGLLRGALGSLARQVACAGPIPRQLQRLLSTKEATGCDGFGGRRDTGKSLLPAGSGKEALPHTEGIC</sequence>
<feature type="region of interest" description="Disordered" evidence="1">
    <location>
        <begin position="120"/>
        <end position="139"/>
    </location>
</feature>
<dbReference type="AlphaFoldDB" id="A0A3L8S484"/>
<reference evidence="2 3" key="1">
    <citation type="journal article" date="2018" name="Proc. R. Soc. B">
        <title>A non-coding region near Follistatin controls head colour polymorphism in the Gouldian finch.</title>
        <authorList>
            <person name="Toomey M.B."/>
            <person name="Marques C.I."/>
            <person name="Andrade P."/>
            <person name="Araujo P.M."/>
            <person name="Sabatino S."/>
            <person name="Gazda M.A."/>
            <person name="Afonso S."/>
            <person name="Lopes R.J."/>
            <person name="Corbo J.C."/>
            <person name="Carneiro M."/>
        </authorList>
    </citation>
    <scope>NUCLEOTIDE SEQUENCE [LARGE SCALE GENOMIC DNA]</scope>
    <source>
        <strain evidence="2">Red01</strain>
        <tissue evidence="2">Muscle</tissue>
    </source>
</reference>
<organism evidence="2 3">
    <name type="scientific">Chloebia gouldiae</name>
    <name type="common">Gouldian finch</name>
    <name type="synonym">Erythrura gouldiae</name>
    <dbReference type="NCBI Taxonomy" id="44316"/>
    <lineage>
        <taxon>Eukaryota</taxon>
        <taxon>Metazoa</taxon>
        <taxon>Chordata</taxon>
        <taxon>Craniata</taxon>
        <taxon>Vertebrata</taxon>
        <taxon>Euteleostomi</taxon>
        <taxon>Archelosauria</taxon>
        <taxon>Archosauria</taxon>
        <taxon>Dinosauria</taxon>
        <taxon>Saurischia</taxon>
        <taxon>Theropoda</taxon>
        <taxon>Coelurosauria</taxon>
        <taxon>Aves</taxon>
        <taxon>Neognathae</taxon>
        <taxon>Neoaves</taxon>
        <taxon>Telluraves</taxon>
        <taxon>Australaves</taxon>
        <taxon>Passeriformes</taxon>
        <taxon>Passeroidea</taxon>
        <taxon>Passeridae</taxon>
        <taxon>Chloebia</taxon>
    </lineage>
</organism>
<comment type="caution">
    <text evidence="2">The sequence shown here is derived from an EMBL/GenBank/DDBJ whole genome shotgun (WGS) entry which is preliminary data.</text>
</comment>